<keyword evidence="8" id="KW-1185">Reference proteome</keyword>
<evidence type="ECO:0000313" key="8">
    <source>
        <dbReference type="Proteomes" id="UP001165633"/>
    </source>
</evidence>
<feature type="transmembrane region" description="Helical" evidence="5">
    <location>
        <begin position="77"/>
        <end position="95"/>
    </location>
</feature>
<evidence type="ECO:0000256" key="1">
    <source>
        <dbReference type="ARBA" id="ARBA00004141"/>
    </source>
</evidence>
<evidence type="ECO:0000256" key="2">
    <source>
        <dbReference type="ARBA" id="ARBA00022692"/>
    </source>
</evidence>
<dbReference type="InterPro" id="IPR007829">
    <property type="entry name" value="TM2"/>
</dbReference>
<organism evidence="7 8">
    <name type="scientific">Bombella dulcis</name>
    <dbReference type="NCBI Taxonomy" id="2967339"/>
    <lineage>
        <taxon>Bacteria</taxon>
        <taxon>Pseudomonadati</taxon>
        <taxon>Pseudomonadota</taxon>
        <taxon>Alphaproteobacteria</taxon>
        <taxon>Acetobacterales</taxon>
        <taxon>Acetobacteraceae</taxon>
        <taxon>Bombella</taxon>
    </lineage>
</organism>
<dbReference type="EMBL" id="JANIDV010000004">
    <property type="protein sequence ID" value="MCX5616771.1"/>
    <property type="molecule type" value="Genomic_DNA"/>
</dbReference>
<accession>A0ABT3WCT5</accession>
<feature type="transmembrane region" description="Helical" evidence="5">
    <location>
        <begin position="101"/>
        <end position="129"/>
    </location>
</feature>
<dbReference type="Pfam" id="PF05154">
    <property type="entry name" value="TM2"/>
    <property type="match status" value="1"/>
</dbReference>
<evidence type="ECO:0000256" key="5">
    <source>
        <dbReference type="SAM" id="Phobius"/>
    </source>
</evidence>
<name>A0ABT3WCT5_9PROT</name>
<protein>
    <submittedName>
        <fullName evidence="7">TM2 domain-containing protein</fullName>
    </submittedName>
</protein>
<comment type="caution">
    <text evidence="7">The sequence shown here is derived from an EMBL/GenBank/DDBJ whole genome shotgun (WGS) entry which is preliminary data.</text>
</comment>
<reference evidence="7" key="1">
    <citation type="submission" date="2022-07" db="EMBL/GenBank/DDBJ databases">
        <title>Bombella genomes.</title>
        <authorList>
            <person name="Harer L."/>
            <person name="Styblova S."/>
            <person name="Ehrmann M."/>
        </authorList>
    </citation>
    <scope>NUCLEOTIDE SEQUENCE</scope>
    <source>
        <strain evidence="7">TMW 2.2559</strain>
    </source>
</reference>
<evidence type="ECO:0000256" key="4">
    <source>
        <dbReference type="ARBA" id="ARBA00023136"/>
    </source>
</evidence>
<keyword evidence="3 5" id="KW-1133">Transmembrane helix</keyword>
<evidence type="ECO:0000313" key="7">
    <source>
        <dbReference type="EMBL" id="MCX5616771.1"/>
    </source>
</evidence>
<evidence type="ECO:0000259" key="6">
    <source>
        <dbReference type="Pfam" id="PF05154"/>
    </source>
</evidence>
<comment type="subcellular location">
    <subcellularLocation>
        <location evidence="1">Membrane</location>
        <topology evidence="1">Multi-pass membrane protein</topology>
    </subcellularLocation>
</comment>
<sequence>MRGTILTYDAQSGEGLISGDDGRRYSFKGASFGSDSNLLKNGTAVDFEVRDDEALSIFTVLERGGNAFDEIGGKSKMVAGILALFFGGLGVHKFYLGYNWAGVIMLLLTGSGLFLFGIPSLIIGVIAFIEGVIYLTKSDQDFYLTYVKNRRSWF</sequence>
<gene>
    <name evidence="7" type="ORF">NQF87_07275</name>
</gene>
<proteinExistence type="predicted"/>
<keyword evidence="2 5" id="KW-0812">Transmembrane</keyword>
<dbReference type="Proteomes" id="UP001165633">
    <property type="component" value="Unassembled WGS sequence"/>
</dbReference>
<dbReference type="RefSeq" id="WP_266127744.1">
    <property type="nucleotide sequence ID" value="NZ_JANIDV010000004.1"/>
</dbReference>
<feature type="domain" description="TM2" evidence="6">
    <location>
        <begin position="73"/>
        <end position="117"/>
    </location>
</feature>
<evidence type="ECO:0000256" key="3">
    <source>
        <dbReference type="ARBA" id="ARBA00022989"/>
    </source>
</evidence>
<keyword evidence="4 5" id="KW-0472">Membrane</keyword>